<keyword evidence="2" id="KW-1133">Transmembrane helix</keyword>
<organism evidence="3 4">
    <name type="scientific">Catenuloplanes atrovinosus</name>
    <dbReference type="NCBI Taxonomy" id="137266"/>
    <lineage>
        <taxon>Bacteria</taxon>
        <taxon>Bacillati</taxon>
        <taxon>Actinomycetota</taxon>
        <taxon>Actinomycetes</taxon>
        <taxon>Micromonosporales</taxon>
        <taxon>Micromonosporaceae</taxon>
        <taxon>Catenuloplanes</taxon>
    </lineage>
</organism>
<comment type="caution">
    <text evidence="3">The sequence shown here is derived from an EMBL/GenBank/DDBJ whole genome shotgun (WGS) entry which is preliminary data.</text>
</comment>
<protein>
    <submittedName>
        <fullName evidence="3">Uncharacterized protein</fullName>
    </submittedName>
</protein>
<dbReference type="AlphaFoldDB" id="A0AAE3YSZ0"/>
<evidence type="ECO:0000313" key="4">
    <source>
        <dbReference type="Proteomes" id="UP001183643"/>
    </source>
</evidence>
<dbReference type="Proteomes" id="UP001183643">
    <property type="component" value="Unassembled WGS sequence"/>
</dbReference>
<dbReference type="RefSeq" id="WP_310370329.1">
    <property type="nucleotide sequence ID" value="NZ_JAVDYB010000001.1"/>
</dbReference>
<feature type="region of interest" description="Disordered" evidence="1">
    <location>
        <begin position="265"/>
        <end position="292"/>
    </location>
</feature>
<name>A0AAE3YSZ0_9ACTN</name>
<feature type="transmembrane region" description="Helical" evidence="2">
    <location>
        <begin position="43"/>
        <end position="65"/>
    </location>
</feature>
<keyword evidence="2" id="KW-0812">Transmembrane</keyword>
<gene>
    <name evidence="3" type="ORF">J2S41_004587</name>
</gene>
<evidence type="ECO:0000256" key="2">
    <source>
        <dbReference type="SAM" id="Phobius"/>
    </source>
</evidence>
<sequence>MMDEQFHSDAIDNAFAAFRTGPDLPAPLGAAAARATVRRRRQVRAGVTTGLTALLIAAPVAAYAAGVIGTNDPPDETATQPPTPSASATSPAPSPSASVETTAPVPDGRIDDATLKESMLDLPAWPYSGAQFCSPGSQRLAPEARDMGDVTLVRTAYVDVDSDGVEETAAVLHCQVAQAGEYQVVVFDRDGAGKIITLGTVVATHLAGHEEGGIPALVRNIGADGNRVRVEVGDVVFCCGGDPSHTQYQWRSYALEGGTFRQVAGETAFPPNPHLSPGATGGDSGPAAPDQPATADLRIASAGMSGTTTGETFTGTITITITVGGTASVNPVVGFALPKGAELKYVPMGCERDDDADIGNRSGDTGAAYLCMMGPTGAGDTTLGGPFEITGPAATFPAGAEKVAYVEVRAAPDPNVWPAAGAAVPETNKADNLATVRFTVG</sequence>
<reference evidence="3" key="1">
    <citation type="submission" date="2023-07" db="EMBL/GenBank/DDBJ databases">
        <title>Sequencing the genomes of 1000 actinobacteria strains.</title>
        <authorList>
            <person name="Klenk H.-P."/>
        </authorList>
    </citation>
    <scope>NUCLEOTIDE SEQUENCE</scope>
    <source>
        <strain evidence="3">DSM 44707</strain>
    </source>
</reference>
<evidence type="ECO:0000313" key="3">
    <source>
        <dbReference type="EMBL" id="MDR7277809.1"/>
    </source>
</evidence>
<keyword evidence="2" id="KW-0472">Membrane</keyword>
<dbReference type="EMBL" id="JAVDYB010000001">
    <property type="protein sequence ID" value="MDR7277809.1"/>
    <property type="molecule type" value="Genomic_DNA"/>
</dbReference>
<evidence type="ECO:0000256" key="1">
    <source>
        <dbReference type="SAM" id="MobiDB-lite"/>
    </source>
</evidence>
<keyword evidence="4" id="KW-1185">Reference proteome</keyword>
<feature type="compositionally biased region" description="Low complexity" evidence="1">
    <location>
        <begin position="77"/>
        <end position="104"/>
    </location>
</feature>
<accession>A0AAE3YSZ0</accession>
<proteinExistence type="predicted"/>
<feature type="region of interest" description="Disordered" evidence="1">
    <location>
        <begin position="71"/>
        <end position="110"/>
    </location>
</feature>